<dbReference type="Pfam" id="PF00790">
    <property type="entry name" value="VHS"/>
    <property type="match status" value="1"/>
</dbReference>
<evidence type="ECO:0000256" key="8">
    <source>
        <dbReference type="PROSITE-ProRule" id="PRU00091"/>
    </source>
</evidence>
<dbReference type="SUPFAM" id="SSF48464">
    <property type="entry name" value="ENTH/VHS domain"/>
    <property type="match status" value="1"/>
</dbReference>
<protein>
    <recommendedName>
        <fullName evidence="3">Vacuolar protein sorting-associated protein 27</fullName>
    </recommendedName>
</protein>
<gene>
    <name evidence="12" type="primary">VPS27_2</name>
    <name evidence="12" type="ORF">BGW38_001707</name>
</gene>
<dbReference type="SMART" id="SM00726">
    <property type="entry name" value="UIM"/>
    <property type="match status" value="1"/>
</dbReference>
<feature type="compositionally biased region" description="Basic and acidic residues" evidence="9">
    <location>
        <begin position="273"/>
        <end position="286"/>
    </location>
</feature>
<dbReference type="Gene3D" id="1.20.5.1940">
    <property type="match status" value="1"/>
</dbReference>
<dbReference type="SMART" id="SM00288">
    <property type="entry name" value="VHS"/>
    <property type="match status" value="1"/>
</dbReference>
<comment type="subcellular location">
    <subcellularLocation>
        <location evidence="1">Endosome membrane</location>
        <topology evidence="1">Peripheral membrane protein</topology>
        <orientation evidence="1">Cytoplasmic side</orientation>
    </subcellularLocation>
</comment>
<dbReference type="GO" id="GO:0032456">
    <property type="term" value="P:endocytic recycling"/>
    <property type="evidence" value="ECO:0007669"/>
    <property type="project" value="TreeGrafter"/>
</dbReference>
<evidence type="ECO:0000256" key="2">
    <source>
        <dbReference type="ARBA" id="ARBA00008597"/>
    </source>
</evidence>
<keyword evidence="5" id="KW-0967">Endosome</keyword>
<comment type="similarity">
    <text evidence="2">Belongs to the VPS27 family.</text>
</comment>
<dbReference type="InterPro" id="IPR017073">
    <property type="entry name" value="HGS/VPS27"/>
</dbReference>
<evidence type="ECO:0000256" key="6">
    <source>
        <dbReference type="ARBA" id="ARBA00022771"/>
    </source>
</evidence>
<accession>A0A9P6KE30</accession>
<comment type="caution">
    <text evidence="12">The sequence shown here is derived from an EMBL/GenBank/DDBJ whole genome shotgun (WGS) entry which is preliminary data.</text>
</comment>
<evidence type="ECO:0000256" key="4">
    <source>
        <dbReference type="ARBA" id="ARBA00022723"/>
    </source>
</evidence>
<dbReference type="EMBL" id="JAABOA010001556">
    <property type="protein sequence ID" value="KAF9581322.1"/>
    <property type="molecule type" value="Genomic_DNA"/>
</dbReference>
<dbReference type="InterPro" id="IPR049425">
    <property type="entry name" value="Vps27_GAT-like"/>
</dbReference>
<dbReference type="CDD" id="cd16979">
    <property type="entry name" value="VHS_Vps27"/>
    <property type="match status" value="1"/>
</dbReference>
<dbReference type="GO" id="GO:0007034">
    <property type="term" value="P:vacuolar transport"/>
    <property type="evidence" value="ECO:0007669"/>
    <property type="project" value="UniProtKB-ARBA"/>
</dbReference>
<dbReference type="PANTHER" id="PTHR46275:SF1">
    <property type="entry name" value="HEPATOCYTE GROWTH FACTOR-REGULATED TYROSINE KINASE SUBSTRATE"/>
    <property type="match status" value="1"/>
</dbReference>
<keyword evidence="6 8" id="KW-0863">Zinc-finger</keyword>
<keyword evidence="4" id="KW-0479">Metal-binding</keyword>
<dbReference type="GO" id="GO:0043130">
    <property type="term" value="F:ubiquitin binding"/>
    <property type="evidence" value="ECO:0007669"/>
    <property type="project" value="InterPro"/>
</dbReference>
<evidence type="ECO:0000259" key="10">
    <source>
        <dbReference type="PROSITE" id="PS50178"/>
    </source>
</evidence>
<dbReference type="InterPro" id="IPR011011">
    <property type="entry name" value="Znf_FYVE_PHD"/>
</dbReference>
<dbReference type="AlphaFoldDB" id="A0A9P6KE30"/>
<feature type="compositionally biased region" description="Low complexity" evidence="9">
    <location>
        <begin position="257"/>
        <end position="267"/>
    </location>
</feature>
<feature type="non-terminal residue" evidence="12">
    <location>
        <position position="594"/>
    </location>
</feature>
<reference evidence="12" key="1">
    <citation type="journal article" date="2020" name="Fungal Divers.">
        <title>Resolving the Mortierellaceae phylogeny through synthesis of multi-gene phylogenetics and phylogenomics.</title>
        <authorList>
            <person name="Vandepol N."/>
            <person name="Liber J."/>
            <person name="Desiro A."/>
            <person name="Na H."/>
            <person name="Kennedy M."/>
            <person name="Barry K."/>
            <person name="Grigoriev I.V."/>
            <person name="Miller A.N."/>
            <person name="O'Donnell K."/>
            <person name="Stajich J.E."/>
            <person name="Bonito G."/>
        </authorList>
    </citation>
    <scope>NUCLEOTIDE SEQUENCE</scope>
    <source>
        <strain evidence="12">KOD1015</strain>
    </source>
</reference>
<proteinExistence type="inferred from homology"/>
<dbReference type="InterPro" id="IPR013083">
    <property type="entry name" value="Znf_RING/FYVE/PHD"/>
</dbReference>
<keyword evidence="7" id="KW-0862">Zinc</keyword>
<dbReference type="PROSITE" id="PS50179">
    <property type="entry name" value="VHS"/>
    <property type="match status" value="1"/>
</dbReference>
<dbReference type="GO" id="GO:0031623">
    <property type="term" value="P:receptor internalization"/>
    <property type="evidence" value="ECO:0007669"/>
    <property type="project" value="TreeGrafter"/>
</dbReference>
<dbReference type="SMART" id="SM00064">
    <property type="entry name" value="FYVE"/>
    <property type="match status" value="1"/>
</dbReference>
<feature type="domain" description="VHS" evidence="11">
    <location>
        <begin position="19"/>
        <end position="149"/>
    </location>
</feature>
<evidence type="ECO:0000256" key="1">
    <source>
        <dbReference type="ARBA" id="ARBA00004125"/>
    </source>
</evidence>
<evidence type="ECO:0000313" key="12">
    <source>
        <dbReference type="EMBL" id="KAF9581322.1"/>
    </source>
</evidence>
<feature type="compositionally biased region" description="Polar residues" evidence="9">
    <location>
        <begin position="293"/>
        <end position="315"/>
    </location>
</feature>
<dbReference type="GO" id="GO:0010008">
    <property type="term" value="C:endosome membrane"/>
    <property type="evidence" value="ECO:0007669"/>
    <property type="project" value="UniProtKB-SubCell"/>
</dbReference>
<evidence type="ECO:0000256" key="3">
    <source>
        <dbReference type="ARBA" id="ARBA00017753"/>
    </source>
</evidence>
<dbReference type="Pfam" id="PF01363">
    <property type="entry name" value="FYVE"/>
    <property type="match status" value="1"/>
</dbReference>
<evidence type="ECO:0000256" key="7">
    <source>
        <dbReference type="ARBA" id="ARBA00022833"/>
    </source>
</evidence>
<dbReference type="Pfam" id="PF21356">
    <property type="entry name" value="Vps27_GAT-like"/>
    <property type="match status" value="1"/>
</dbReference>
<dbReference type="Gene3D" id="1.25.40.90">
    <property type="match status" value="1"/>
</dbReference>
<evidence type="ECO:0000256" key="5">
    <source>
        <dbReference type="ARBA" id="ARBA00022753"/>
    </source>
</evidence>
<dbReference type="GO" id="GO:0035091">
    <property type="term" value="F:phosphatidylinositol binding"/>
    <property type="evidence" value="ECO:0007669"/>
    <property type="project" value="InterPro"/>
</dbReference>
<dbReference type="InterPro" id="IPR008942">
    <property type="entry name" value="ENTH_VHS"/>
</dbReference>
<dbReference type="InterPro" id="IPR003903">
    <property type="entry name" value="UIM_dom"/>
</dbReference>
<dbReference type="SUPFAM" id="SSF57903">
    <property type="entry name" value="FYVE/PHD zinc finger"/>
    <property type="match status" value="1"/>
</dbReference>
<evidence type="ECO:0000256" key="9">
    <source>
        <dbReference type="SAM" id="MobiDB-lite"/>
    </source>
</evidence>
<feature type="domain" description="FYVE-type" evidence="10">
    <location>
        <begin position="167"/>
        <end position="227"/>
    </location>
</feature>
<sequence length="594" mass="64568">MSWLWSISPIDELIDKATSENLPAGTDDLALNLEICDQIRSKRVSPKDAAKALKRRISHKNPNVQLLALGLTDVCAKNGGQHLLVEVTSRDFVDNLTSILRAPAGCSPVVKTRILALIQTWGLLFRGKPGLGYVCDTYAILQQERYEFPPVDQVGAAIVETLAAPDWTDSDVCTRCRTTFTLTNRKHHCRACGSTFCGQCSTKSMALPDFGITQEVRVCDGCYLQSTRAKKPASGVGSGTVALAATVPTLDDSRQPNSASNNGGSSSTQEDEDIRKAIELSLKEANSRPGYSEPSTKTIEHNSTGPALGSTGQRQSPYEAYTYSKEPEVQASTASTEELTTNEKDNIEMFLALLEKLQTTQGDVHGNQEIQGHYDQILKLQPKVSQGLEEVSKKQQAAVEYNEKIDQAVRTYDRLLQDRLHAIYQRRIGAYTYGSIGLQQSQQPFVPQAPDGLYGNMSQPPVNPHFSPQPGGDTHFVRFAPEASVAPSDQASPNHPAAYLTQSIPQATAPILAPTSQVYAYQSEFGVAQAPVVRHTQEPFYSSEYTSPALTPGHPGQPLGFQQPQVYAHGPGVPIAAPTVPVDEKPLIELSLKP</sequence>
<dbReference type="InterPro" id="IPR017455">
    <property type="entry name" value="Znf_FYVE-rel"/>
</dbReference>
<dbReference type="GO" id="GO:0008270">
    <property type="term" value="F:zinc ion binding"/>
    <property type="evidence" value="ECO:0007669"/>
    <property type="project" value="UniProtKB-KW"/>
</dbReference>
<dbReference type="Proteomes" id="UP000780801">
    <property type="component" value="Unassembled WGS sequence"/>
</dbReference>
<organism evidence="12 13">
    <name type="scientific">Lunasporangiospora selenospora</name>
    <dbReference type="NCBI Taxonomy" id="979761"/>
    <lineage>
        <taxon>Eukaryota</taxon>
        <taxon>Fungi</taxon>
        <taxon>Fungi incertae sedis</taxon>
        <taxon>Mucoromycota</taxon>
        <taxon>Mortierellomycotina</taxon>
        <taxon>Mortierellomycetes</taxon>
        <taxon>Mortierellales</taxon>
        <taxon>Mortierellaceae</taxon>
        <taxon>Lunasporangiospora</taxon>
    </lineage>
</organism>
<dbReference type="OrthoDB" id="957735at2759"/>
<dbReference type="PROSITE" id="PS50178">
    <property type="entry name" value="ZF_FYVE"/>
    <property type="match status" value="1"/>
</dbReference>
<evidence type="ECO:0000313" key="13">
    <source>
        <dbReference type="Proteomes" id="UP000780801"/>
    </source>
</evidence>
<dbReference type="InterPro" id="IPR000306">
    <property type="entry name" value="Znf_FYVE"/>
</dbReference>
<dbReference type="PROSITE" id="PS50330">
    <property type="entry name" value="UIM"/>
    <property type="match status" value="1"/>
</dbReference>
<evidence type="ECO:0000259" key="11">
    <source>
        <dbReference type="PROSITE" id="PS50179"/>
    </source>
</evidence>
<dbReference type="Gene3D" id="3.30.40.10">
    <property type="entry name" value="Zinc/RING finger domain, C3HC4 (zinc finger)"/>
    <property type="match status" value="1"/>
</dbReference>
<dbReference type="GO" id="GO:0005769">
    <property type="term" value="C:early endosome"/>
    <property type="evidence" value="ECO:0007669"/>
    <property type="project" value="TreeGrafter"/>
</dbReference>
<dbReference type="InterPro" id="IPR002014">
    <property type="entry name" value="VHS_dom"/>
</dbReference>
<keyword evidence="13" id="KW-1185">Reference proteome</keyword>
<dbReference type="PANTHER" id="PTHR46275">
    <property type="entry name" value="HEPATOCYTE GROWTH FACTOR-REGULATED TYROSINE KINASE SUBSTRATE"/>
    <property type="match status" value="1"/>
</dbReference>
<feature type="region of interest" description="Disordered" evidence="9">
    <location>
        <begin position="247"/>
        <end position="315"/>
    </location>
</feature>
<name>A0A9P6KE30_9FUNG</name>